<proteinExistence type="inferred from homology"/>
<dbReference type="Gene3D" id="3.90.950.20">
    <property type="entry name" value="CinA-like"/>
    <property type="match status" value="1"/>
</dbReference>
<dbReference type="NCBIfam" id="TIGR00200">
    <property type="entry name" value="cinA_nterm"/>
    <property type="match status" value="1"/>
</dbReference>
<sequence>MKTAIITIGDEILIGQIVDTNTAWMAQKLTNAGFEVTEKISIGDNAQQIKDTISDVFTRVDVILTTGGLGPTKDDITKKTLCEYYGTDLIFDDSVLENIRNVFPGSSTLNPLTHDQAYVPRDCTVIQNRVGTAPITWFDRNDKVLVSMPGVPYEMRYNMENEIIPRLQAKYSAEAYVNKVFIVGGYTESALAIHLTDWENELPEGFGLAYLPSPGMMKLRLYVKGEKRREELEHETEKLRRLLGTAIYAEKDIPFEKILSEHLLRKGLTVGTAESCTGGNIAHLITSISGSSQYFKGGIVSYSNEAKCNILQVSSSNIERDGAVSSSVVTEMAQGAQKVLNVDCAMAVSGIAGPDGGTDEKPVGTVWIATAVGDRVISRKYQMGKFREMNIIRASNTAILQLLEMLRE</sequence>
<dbReference type="AlphaFoldDB" id="A0A1M5AT18"/>
<dbReference type="Pfam" id="PF02464">
    <property type="entry name" value="CinA"/>
    <property type="match status" value="1"/>
</dbReference>
<organism evidence="3 4">
    <name type="scientific">Dysgonomonas macrotermitis</name>
    <dbReference type="NCBI Taxonomy" id="1346286"/>
    <lineage>
        <taxon>Bacteria</taxon>
        <taxon>Pseudomonadati</taxon>
        <taxon>Bacteroidota</taxon>
        <taxon>Bacteroidia</taxon>
        <taxon>Bacteroidales</taxon>
        <taxon>Dysgonomonadaceae</taxon>
        <taxon>Dysgonomonas</taxon>
    </lineage>
</organism>
<dbReference type="PANTHER" id="PTHR13939">
    <property type="entry name" value="NICOTINAMIDE-NUCLEOTIDE AMIDOHYDROLASE PNCC"/>
    <property type="match status" value="1"/>
</dbReference>
<keyword evidence="4" id="KW-1185">Reference proteome</keyword>
<protein>
    <recommendedName>
        <fullName evidence="1">CinA-like protein</fullName>
    </recommendedName>
</protein>
<dbReference type="SMART" id="SM00852">
    <property type="entry name" value="MoCF_biosynth"/>
    <property type="match status" value="1"/>
</dbReference>
<feature type="domain" description="MoaB/Mog" evidence="2">
    <location>
        <begin position="4"/>
        <end position="170"/>
    </location>
</feature>
<evidence type="ECO:0000256" key="1">
    <source>
        <dbReference type="HAMAP-Rule" id="MF_00226"/>
    </source>
</evidence>
<dbReference type="EMBL" id="FQUC01000005">
    <property type="protein sequence ID" value="SHF33373.1"/>
    <property type="molecule type" value="Genomic_DNA"/>
</dbReference>
<evidence type="ECO:0000259" key="2">
    <source>
        <dbReference type="SMART" id="SM00852"/>
    </source>
</evidence>
<evidence type="ECO:0000313" key="3">
    <source>
        <dbReference type="EMBL" id="SHF33373.1"/>
    </source>
</evidence>
<dbReference type="Proteomes" id="UP000184480">
    <property type="component" value="Unassembled WGS sequence"/>
</dbReference>
<dbReference type="CDD" id="cd00885">
    <property type="entry name" value="cinA"/>
    <property type="match status" value="1"/>
</dbReference>
<dbReference type="SUPFAM" id="SSF142433">
    <property type="entry name" value="CinA-like"/>
    <property type="match status" value="1"/>
</dbReference>
<dbReference type="InterPro" id="IPR008136">
    <property type="entry name" value="CinA_C"/>
</dbReference>
<dbReference type="PANTHER" id="PTHR13939:SF0">
    <property type="entry name" value="NMN AMIDOHYDROLASE-LIKE PROTEIN YFAY"/>
    <property type="match status" value="1"/>
</dbReference>
<evidence type="ECO:0000313" key="4">
    <source>
        <dbReference type="Proteomes" id="UP000184480"/>
    </source>
</evidence>
<comment type="similarity">
    <text evidence="1">Belongs to the CinA family.</text>
</comment>
<dbReference type="InterPro" id="IPR036425">
    <property type="entry name" value="MoaB/Mog-like_dom_sf"/>
</dbReference>
<dbReference type="Gene3D" id="3.40.980.10">
    <property type="entry name" value="MoaB/Mog-like domain"/>
    <property type="match status" value="1"/>
</dbReference>
<gene>
    <name evidence="3" type="ORF">SAMN05444362_105151</name>
</gene>
<dbReference type="HAMAP" id="MF_00226_B">
    <property type="entry name" value="CinA_B"/>
    <property type="match status" value="1"/>
</dbReference>
<name>A0A1M5AT18_9BACT</name>
<dbReference type="InterPro" id="IPR050101">
    <property type="entry name" value="CinA"/>
</dbReference>
<dbReference type="NCBIfam" id="TIGR00199">
    <property type="entry name" value="PncC_domain"/>
    <property type="match status" value="1"/>
</dbReference>
<dbReference type="InterPro" id="IPR036653">
    <property type="entry name" value="CinA-like_C"/>
</dbReference>
<dbReference type="InterPro" id="IPR001453">
    <property type="entry name" value="MoaB/Mog_dom"/>
</dbReference>
<dbReference type="InterPro" id="IPR008135">
    <property type="entry name" value="Competence-induced_CinA"/>
</dbReference>
<dbReference type="STRING" id="1346286.SAMN05444362_105151"/>
<dbReference type="NCBIfam" id="TIGR00177">
    <property type="entry name" value="molyb_syn"/>
    <property type="match status" value="1"/>
</dbReference>
<dbReference type="PIRSF" id="PIRSF006728">
    <property type="entry name" value="CinA"/>
    <property type="match status" value="1"/>
</dbReference>
<reference evidence="4" key="1">
    <citation type="submission" date="2016-11" db="EMBL/GenBank/DDBJ databases">
        <authorList>
            <person name="Varghese N."/>
            <person name="Submissions S."/>
        </authorList>
    </citation>
    <scope>NUCLEOTIDE SEQUENCE [LARGE SCALE GENOMIC DNA]</scope>
    <source>
        <strain evidence="4">DSM 27370</strain>
    </source>
</reference>
<dbReference type="Pfam" id="PF00994">
    <property type="entry name" value="MoCF_biosynth"/>
    <property type="match status" value="1"/>
</dbReference>
<accession>A0A1M5AT18</accession>
<dbReference type="SUPFAM" id="SSF53218">
    <property type="entry name" value="Molybdenum cofactor biosynthesis proteins"/>
    <property type="match status" value="1"/>
</dbReference>
<dbReference type="OrthoDB" id="9801454at2"/>
<dbReference type="RefSeq" id="WP_062180582.1">
    <property type="nucleotide sequence ID" value="NZ_BBXL01000010.1"/>
</dbReference>